<protein>
    <submittedName>
        <fullName evidence="1">Uncharacterized protein</fullName>
    </submittedName>
</protein>
<evidence type="ECO:0000313" key="2">
    <source>
        <dbReference type="Proteomes" id="UP000240830"/>
    </source>
</evidence>
<comment type="caution">
    <text evidence="1">The sequence shown here is derived from an EMBL/GenBank/DDBJ whole genome shotgun (WGS) entry which is preliminary data.</text>
</comment>
<keyword evidence="2" id="KW-1185">Reference proteome</keyword>
<proteinExistence type="predicted"/>
<name>A0A2H9TFT5_9FUNG</name>
<sequence length="499" mass="57128">MLVVALLVQVCAGFIVRFYPEGLTRSLGETSRAILGSYLINEEGIETIHKLLQYEGCNFQCYYNGIRETTERVKLLTPFMQDKRLHKTIFSGGKLIGDLGLAHTLLNSGWGEYTGTVLDVLPQNPITFWRGYETLRMLIENAVERGEECVDYQWLRRYLRIAYPEAANSLLRLFTPKMTPTILTEFLLFAYLEAYIPAGLPDIELLERSVMTIVTGHRLNIDCRIRFWASIPEYLGGVSTVIIASLLDTVMNGDPTDENYIELLSLSFRFAQRQRSRPWWSVIAYLTSICHERKISEGVCMGTAGIYLGTVPPSYTNPNDIKLVTKAYRSGIDVNMRTRFPLHYWPIEYRPLDVRLAAWRQQMPIIQWSFHRASTLDAVLEGVLIMRSYPSNVTLQSTLLGEYLIQHVKWVMRLTVNKPDPTLAIIMSLPYHVRAGRKCPIWQDIDLTGGWAKVVNRLTIKSSLATRKRVWKLLEISRLSSQFAPSEVFVYANIVVIDI</sequence>
<dbReference type="EMBL" id="MTSL01000213">
    <property type="protein sequence ID" value="PJF16596.1"/>
    <property type="molecule type" value="Genomic_DNA"/>
</dbReference>
<gene>
    <name evidence="1" type="ORF">PSACC_03566</name>
</gene>
<dbReference type="AlphaFoldDB" id="A0A2H9TFT5"/>
<accession>A0A2H9TFT5</accession>
<organism evidence="1 2">
    <name type="scientific">Paramicrosporidium saccamoebae</name>
    <dbReference type="NCBI Taxonomy" id="1246581"/>
    <lineage>
        <taxon>Eukaryota</taxon>
        <taxon>Fungi</taxon>
        <taxon>Fungi incertae sedis</taxon>
        <taxon>Cryptomycota</taxon>
        <taxon>Cryptomycota incertae sedis</taxon>
        <taxon>Paramicrosporidium</taxon>
    </lineage>
</organism>
<reference evidence="1 2" key="1">
    <citation type="submission" date="2016-10" db="EMBL/GenBank/DDBJ databases">
        <title>The genome of Paramicrosporidium saccamoebae is the missing link in understanding Cryptomycota and Microsporidia evolution.</title>
        <authorList>
            <person name="Quandt C.A."/>
            <person name="Beaudet D."/>
            <person name="Corsaro D."/>
            <person name="Michel R."/>
            <person name="Corradi N."/>
            <person name="James T."/>
        </authorList>
    </citation>
    <scope>NUCLEOTIDE SEQUENCE [LARGE SCALE GENOMIC DNA]</scope>
    <source>
        <strain evidence="1 2">KSL3</strain>
    </source>
</reference>
<evidence type="ECO:0000313" key="1">
    <source>
        <dbReference type="EMBL" id="PJF16596.1"/>
    </source>
</evidence>
<dbReference type="Proteomes" id="UP000240830">
    <property type="component" value="Unassembled WGS sequence"/>
</dbReference>